<dbReference type="FunFam" id="3.40.50.300:FF:002145">
    <property type="entry name" value="ABC transporter (MsbA subfamily)"/>
    <property type="match status" value="1"/>
</dbReference>
<dbReference type="GO" id="GO:0016887">
    <property type="term" value="F:ATP hydrolysis activity"/>
    <property type="evidence" value="ECO:0007669"/>
    <property type="project" value="InterPro"/>
</dbReference>
<keyword evidence="7" id="KW-0067">ATP-binding</keyword>
<dbReference type="InterPro" id="IPR004183">
    <property type="entry name" value="Xdiol_dOase_suB"/>
</dbReference>
<proteinExistence type="inferred from homology"/>
<dbReference type="InterPro" id="IPR011527">
    <property type="entry name" value="ABC1_TM_dom"/>
</dbReference>
<keyword evidence="5 11" id="KW-0812">Transmembrane</keyword>
<dbReference type="InterPro" id="IPR044746">
    <property type="entry name" value="ABCC_6TM_D1"/>
</dbReference>
<dbReference type="CDD" id="cd18579">
    <property type="entry name" value="ABC_6TM_ABCC_D1"/>
    <property type="match status" value="1"/>
</dbReference>
<feature type="transmembrane region" description="Helical" evidence="11">
    <location>
        <begin position="676"/>
        <end position="697"/>
    </location>
</feature>
<dbReference type="Gene3D" id="1.20.1560.10">
    <property type="entry name" value="ABC transporter type 1, transmembrane domain"/>
    <property type="match status" value="2"/>
</dbReference>
<dbReference type="GO" id="GO:0005524">
    <property type="term" value="F:ATP binding"/>
    <property type="evidence" value="ECO:0007669"/>
    <property type="project" value="UniProtKB-KW"/>
</dbReference>
<dbReference type="Gene3D" id="3.40.50.300">
    <property type="entry name" value="P-loop containing nucleotide triphosphate hydrolases"/>
    <property type="match status" value="2"/>
</dbReference>
<keyword evidence="3" id="KW-0813">Transport</keyword>
<evidence type="ECO:0000256" key="6">
    <source>
        <dbReference type="ARBA" id="ARBA00022741"/>
    </source>
</evidence>
<dbReference type="PROSITE" id="PS50929">
    <property type="entry name" value="ABC_TM1F"/>
    <property type="match status" value="2"/>
</dbReference>
<feature type="transmembrane region" description="Helical" evidence="11">
    <location>
        <begin position="1284"/>
        <end position="1302"/>
    </location>
</feature>
<dbReference type="SUPFAM" id="SSF90123">
    <property type="entry name" value="ABC transporter transmembrane region"/>
    <property type="match status" value="2"/>
</dbReference>
<dbReference type="RefSeq" id="XP_035350776.1">
    <property type="nucleotide sequence ID" value="XM_035494883.1"/>
</dbReference>
<feature type="domain" description="ABC transmembrane type-1" evidence="13">
    <location>
        <begin position="541"/>
        <end position="825"/>
    </location>
</feature>
<dbReference type="PANTHER" id="PTHR24223">
    <property type="entry name" value="ATP-BINDING CASSETTE SUB-FAMILY C"/>
    <property type="match status" value="1"/>
</dbReference>
<comment type="subcellular location">
    <subcellularLocation>
        <location evidence="1">Cell membrane</location>
        <topology evidence="1">Multi-pass membrane protein</topology>
    </subcellularLocation>
</comment>
<dbReference type="Pfam" id="PF02900">
    <property type="entry name" value="LigB"/>
    <property type="match status" value="1"/>
</dbReference>
<sequence>MMLGEESESADYWKKCGDDANAYGIKGVIMMGAHWDCVGTNKIEVSMKPHPGKSPVAYVKSSKYMDYELVSDLKTGEKCIEALSAEGLEVTGNDEFDWIHDTYLILIRMFPNKCPPTTIISMNARYDPHFHVRVGAALRPFREQGYLLIGTGGAVHNLYRNVWSPMTKYLDNFAQETPPGDWAMDFRQAVEDVISNNSGPSLRRAMTRLMKHPKFRDAHGSDDHFMAALFVAGAAGSEDDKDSYGKLKAETWELTNMCNSHPLSVTDAAPTSECPIGSDNNFGPRISVGCRSFDFALLFEDSFFVLLPAAVFLLLLPSRWRQLQHQAVKVVGYKLAIQKLILLATLFILHVVYTAFQAKSPALRTGASIPAAVINIAATLAAIWTSFLEDQRSIAPSYILVLYFSSASLLALPRLRSLWLIAGEDGVTVCRGLWTTIFIVTVLVLFAESASRFTSLQPLYQLRNREERSGFWGRSFYVYLLPLLKAGNSKVLEVDDLPEVDAELQGEDSGDRLRRQFATRRASGKNILIRAAFAAYRPIFLWAIPSRLALSAFSFSQPFLITTTINFMGASPTPENKNYGPSLVGAYILVYSGITISTAVYWRQTNRLISVLRAGLVSMIYDKTLGLQPEDLENSAAVTLMGTDIERIAYNLRTVHELWASIVEIAIALWLLGRQVGVACVIPLVIALVCVGTMIPISSRSGVAQKEWIERVQKRVAITSTMVGDIKAMQMLGLSKALSTIVSKLRQIEVQTSLRFRKLLIWQVVISNVPLDFTPFVTLVIYAGISVSKNDESLLSAQAFTSLALISLLTSPLLQFCQAIPSFKQAISCFDRIEEYCNKDSDYDPQDLASPSSDSSDLELHNILTPPPIASSLISFQDAAISRSPTSPPILNNLNFEIRRGITAIIGPIASGKTTLLEAMLGRHVLQGSPAPIPISRAAYTPQTPWIMNTTIRENIIGTNEFEQKWYDFVVSSCGLEDDLKNLSGGDQRLAGSKGASLSGGQKQRVALARAVYSKLDLLVFDSPFSGLDSSVLETITQQLFSEDGHFKQAGRSVVLVTNNCENIQSVLHAITILIRVDQILSHADDIIVLDKGTIFAQGPYADIVTDMPHIFSKLQLNTPEEQVELQPAPQQLTIERSREELDEYEENLKTKNSTLAQNGSWSVYSYYIGAAGWTLFIFSQAAIMVSCFSSSFSCYYLGPVVGRRKYRETKSTPWSLYRGLRSIDLFINIWDRSVLQAIYNRHALPNFSEITRRFAECCARVTLNWSQKFSQDLELMDLMFPTYYLNFIDALGSLTVKLIIICVVGKYLATSVPFVAVVVYFIQSFYLRTSRQIRIMDIEVKAPLYTQFLETIDGVACIRAFGWRSTFRARSQHRLNESQKAFYMFWSIQQWLQLVINLLVGAIAVILVATVTSLKSQFNAASVGVALNLLLSFNENLTRAIKMWTMVEMSIGAVTRIQTFSKDTPREEEQTTGLLDESTRDWLQKGDVQFHNISAGYSTSPSTILRNISLKIRPGEKVAVCGPSGSGKTSFIMAILRMLDIRAGEIKVSGTDITTVPRSLLRSTINVIPQEPLLLPGTIRFNLDPQGLASDDKIEYALTKVDMWKLVLLKGGLDAELEVQHWSVGQKQLFELARAIVVQSPILILDEATSSMDWETESTMQSVIETEFAEQTVIAVIHRFRYIDRFDRVLLLKHGCLVENGDPTSLLAADSEFRKLHQAWKKE</sequence>
<gene>
    <name evidence="14" type="ORF">TRUGW13939_11778</name>
</gene>
<dbReference type="SUPFAM" id="SSF53213">
    <property type="entry name" value="LigB-like"/>
    <property type="match status" value="1"/>
</dbReference>
<evidence type="ECO:0000256" key="3">
    <source>
        <dbReference type="ARBA" id="ARBA00022448"/>
    </source>
</evidence>
<dbReference type="InterPro" id="IPR050173">
    <property type="entry name" value="ABC_transporter_C-like"/>
</dbReference>
<evidence type="ECO:0000256" key="11">
    <source>
        <dbReference type="SAM" id="Phobius"/>
    </source>
</evidence>
<dbReference type="InterPro" id="IPR056227">
    <property type="entry name" value="TMD0_ABC"/>
</dbReference>
<dbReference type="InterPro" id="IPR036640">
    <property type="entry name" value="ABC1_TM_sf"/>
</dbReference>
<evidence type="ECO:0000256" key="8">
    <source>
        <dbReference type="ARBA" id="ARBA00022989"/>
    </source>
</evidence>
<dbReference type="InterPro" id="IPR003439">
    <property type="entry name" value="ABC_transporter-like_ATP-bd"/>
</dbReference>
<feature type="transmembrane region" description="Helical" evidence="11">
    <location>
        <begin position="337"/>
        <end position="356"/>
    </location>
</feature>
<feature type="transmembrane region" description="Helical" evidence="11">
    <location>
        <begin position="1392"/>
        <end position="1412"/>
    </location>
</feature>
<evidence type="ECO:0000313" key="14">
    <source>
        <dbReference type="EMBL" id="QKX64603.1"/>
    </source>
</evidence>
<dbReference type="Pfam" id="PF00664">
    <property type="entry name" value="ABC_membrane"/>
    <property type="match status" value="1"/>
</dbReference>
<feature type="domain" description="ABC transporter" evidence="12">
    <location>
        <begin position="874"/>
        <end position="1117"/>
    </location>
</feature>
<dbReference type="OrthoDB" id="6500128at2759"/>
<evidence type="ECO:0000256" key="9">
    <source>
        <dbReference type="ARBA" id="ARBA00023136"/>
    </source>
</evidence>
<name>A0A7H8RIY4_TALRU</name>
<feature type="transmembrane region" description="Helical" evidence="11">
    <location>
        <begin position="432"/>
        <end position="450"/>
    </location>
</feature>
<dbReference type="GO" id="GO:0140359">
    <property type="term" value="F:ABC-type transporter activity"/>
    <property type="evidence" value="ECO:0007669"/>
    <property type="project" value="InterPro"/>
</dbReference>
<dbReference type="InterPro" id="IPR014436">
    <property type="entry name" value="Extradiol_dOase_DODA"/>
</dbReference>
<keyword evidence="15" id="KW-1185">Reference proteome</keyword>
<keyword evidence="6" id="KW-0547">Nucleotide-binding</keyword>
<keyword evidence="4" id="KW-1003">Cell membrane</keyword>
<keyword evidence="8 11" id="KW-1133">Transmembrane helix</keyword>
<dbReference type="GeneID" id="55999255"/>
<dbReference type="InterPro" id="IPR027417">
    <property type="entry name" value="P-loop_NTPase"/>
</dbReference>
<dbReference type="FunFam" id="1.20.1560.10:FF:000055">
    <property type="entry name" value="ABC multidrug transporter (Eurofung)"/>
    <property type="match status" value="1"/>
</dbReference>
<dbReference type="PROSITE" id="PS00211">
    <property type="entry name" value="ABC_TRANSPORTER_1"/>
    <property type="match status" value="1"/>
</dbReference>
<protein>
    <submittedName>
        <fullName evidence="14">Uncharacterized protein</fullName>
    </submittedName>
</protein>
<dbReference type="InterPro" id="IPR017871">
    <property type="entry name" value="ABC_transporter-like_CS"/>
</dbReference>
<organism evidence="14 15">
    <name type="scientific">Talaromyces rugulosus</name>
    <name type="common">Penicillium rugulosum</name>
    <dbReference type="NCBI Taxonomy" id="121627"/>
    <lineage>
        <taxon>Eukaryota</taxon>
        <taxon>Fungi</taxon>
        <taxon>Dikarya</taxon>
        <taxon>Ascomycota</taxon>
        <taxon>Pezizomycotina</taxon>
        <taxon>Eurotiomycetes</taxon>
        <taxon>Eurotiomycetidae</taxon>
        <taxon>Eurotiales</taxon>
        <taxon>Trichocomaceae</taxon>
        <taxon>Talaromyces</taxon>
        <taxon>Talaromyces sect. Islandici</taxon>
    </lineage>
</organism>
<dbReference type="GO" id="GO:0008270">
    <property type="term" value="F:zinc ion binding"/>
    <property type="evidence" value="ECO:0007669"/>
    <property type="project" value="InterPro"/>
</dbReference>
<evidence type="ECO:0000259" key="13">
    <source>
        <dbReference type="PROSITE" id="PS50929"/>
    </source>
</evidence>
<keyword evidence="10" id="KW-0325">Glycoprotein</keyword>
<evidence type="ECO:0000259" key="12">
    <source>
        <dbReference type="PROSITE" id="PS50893"/>
    </source>
</evidence>
<dbReference type="Proteomes" id="UP000509510">
    <property type="component" value="Chromosome VI"/>
</dbReference>
<evidence type="ECO:0000256" key="4">
    <source>
        <dbReference type="ARBA" id="ARBA00022475"/>
    </source>
</evidence>
<evidence type="ECO:0000256" key="1">
    <source>
        <dbReference type="ARBA" id="ARBA00004651"/>
    </source>
</evidence>
<dbReference type="SUPFAM" id="SSF52540">
    <property type="entry name" value="P-loop containing nucleoside triphosphate hydrolases"/>
    <property type="match status" value="2"/>
</dbReference>
<feature type="transmembrane region" description="Helical" evidence="11">
    <location>
        <begin position="584"/>
        <end position="602"/>
    </location>
</feature>
<dbReference type="EMBL" id="CP055903">
    <property type="protein sequence ID" value="QKX64603.1"/>
    <property type="molecule type" value="Genomic_DNA"/>
</dbReference>
<evidence type="ECO:0000256" key="2">
    <source>
        <dbReference type="ARBA" id="ARBA00009726"/>
    </source>
</evidence>
<dbReference type="CDD" id="cd03244">
    <property type="entry name" value="ABCC_MRP_domain2"/>
    <property type="match status" value="1"/>
</dbReference>
<dbReference type="PANTHER" id="PTHR24223:SF404">
    <property type="entry name" value="ABC MULTIDRUG TRANSPORTER (EUROFUNG)-RELATED"/>
    <property type="match status" value="1"/>
</dbReference>
<dbReference type="InterPro" id="IPR003593">
    <property type="entry name" value="AAA+_ATPase"/>
</dbReference>
<feature type="transmembrane region" description="Helical" evidence="11">
    <location>
        <begin position="368"/>
        <end position="388"/>
    </location>
</feature>
<dbReference type="InterPro" id="IPR044726">
    <property type="entry name" value="ABCC_6TM_D2"/>
</dbReference>
<dbReference type="PROSITE" id="PS50893">
    <property type="entry name" value="ABC_TRANSPORTER_2"/>
    <property type="match status" value="2"/>
</dbReference>
<dbReference type="KEGG" id="trg:TRUGW13939_11778"/>
<dbReference type="GO" id="GO:0005886">
    <property type="term" value="C:plasma membrane"/>
    <property type="evidence" value="ECO:0007669"/>
    <property type="project" value="UniProtKB-SubCell"/>
</dbReference>
<keyword evidence="9 11" id="KW-0472">Membrane</keyword>
<feature type="transmembrane region" description="Helical" evidence="11">
    <location>
        <begin position="295"/>
        <end position="316"/>
    </location>
</feature>
<dbReference type="GO" id="GO:0016702">
    <property type="term" value="F:oxidoreductase activity, acting on single donors with incorporation of molecular oxygen, incorporation of two atoms of oxygen"/>
    <property type="evidence" value="ECO:0007669"/>
    <property type="project" value="UniProtKB-ARBA"/>
</dbReference>
<reference evidence="15" key="1">
    <citation type="submission" date="2020-06" db="EMBL/GenBank/DDBJ databases">
        <title>A chromosome-scale genome assembly of Talaromyces rugulosus W13939.</title>
        <authorList>
            <person name="Wang B."/>
            <person name="Guo L."/>
            <person name="Ye K."/>
            <person name="Wang L."/>
        </authorList>
    </citation>
    <scope>NUCLEOTIDE SEQUENCE [LARGE SCALE GENOMIC DNA]</scope>
    <source>
        <strain evidence="15">W13939</strain>
    </source>
</reference>
<feature type="transmembrane region" description="Helical" evidence="11">
    <location>
        <begin position="1308"/>
        <end position="1328"/>
    </location>
</feature>
<dbReference type="GO" id="GO:0008198">
    <property type="term" value="F:ferrous iron binding"/>
    <property type="evidence" value="ECO:0007669"/>
    <property type="project" value="InterPro"/>
</dbReference>
<dbReference type="Pfam" id="PF24357">
    <property type="entry name" value="TMD0_ABC"/>
    <property type="match status" value="1"/>
</dbReference>
<accession>A0A7H8RIY4</accession>
<dbReference type="CDD" id="cd07363">
    <property type="entry name" value="45_DOPA_Dioxygenase"/>
    <property type="match status" value="1"/>
</dbReference>
<comment type="similarity">
    <text evidence="2">Belongs to the ABC transporter superfamily. ABCC family. Conjugate transporter (TC 3.A.1.208) subfamily.</text>
</comment>
<dbReference type="Gene3D" id="3.40.830.10">
    <property type="entry name" value="LigB-like"/>
    <property type="match status" value="1"/>
</dbReference>
<evidence type="ECO:0000256" key="10">
    <source>
        <dbReference type="ARBA" id="ARBA00023180"/>
    </source>
</evidence>
<dbReference type="Pfam" id="PF00005">
    <property type="entry name" value="ABC_tran"/>
    <property type="match status" value="2"/>
</dbReference>
<feature type="transmembrane region" description="Helical" evidence="11">
    <location>
        <begin position="395"/>
        <end position="412"/>
    </location>
</feature>
<evidence type="ECO:0000313" key="15">
    <source>
        <dbReference type="Proteomes" id="UP000509510"/>
    </source>
</evidence>
<feature type="transmembrane region" description="Helical" evidence="11">
    <location>
        <begin position="1165"/>
        <end position="1198"/>
    </location>
</feature>
<evidence type="ECO:0000256" key="5">
    <source>
        <dbReference type="ARBA" id="ARBA00022692"/>
    </source>
</evidence>
<feature type="domain" description="ABC transmembrane type-1" evidence="13">
    <location>
        <begin position="1268"/>
        <end position="1450"/>
    </location>
</feature>
<dbReference type="SMART" id="SM00382">
    <property type="entry name" value="AAA"/>
    <property type="match status" value="2"/>
</dbReference>
<evidence type="ECO:0000256" key="7">
    <source>
        <dbReference type="ARBA" id="ARBA00022840"/>
    </source>
</evidence>
<feature type="domain" description="ABC transporter" evidence="12">
    <location>
        <begin position="1489"/>
        <end position="1720"/>
    </location>
</feature>
<dbReference type="CDD" id="cd18580">
    <property type="entry name" value="ABC_6TM_ABCC_D2"/>
    <property type="match status" value="1"/>
</dbReference>